<evidence type="ECO:0000313" key="2">
    <source>
        <dbReference type="EMBL" id="RLM00221.1"/>
    </source>
</evidence>
<dbReference type="PANTHER" id="PTHR43305:SF1">
    <property type="entry name" value="FAMILY N-ACETYLTRANSFERASE, PUTATIVE (AFU_ORTHOLOGUE AFUA_2G01380)-RELATED"/>
    <property type="match status" value="1"/>
</dbReference>
<feature type="domain" description="N-acetyltransferase" evidence="1">
    <location>
        <begin position="19"/>
        <end position="178"/>
    </location>
</feature>
<gene>
    <name evidence="2" type="ORF">CFD26_106415</name>
</gene>
<comment type="caution">
    <text evidence="2">The sequence shown here is derived from an EMBL/GenBank/DDBJ whole genome shotgun (WGS) entry which is preliminary data.</text>
</comment>
<protein>
    <recommendedName>
        <fullName evidence="1">N-acetyltransferase domain-containing protein</fullName>
    </recommendedName>
</protein>
<dbReference type="Proteomes" id="UP000215289">
    <property type="component" value="Unassembled WGS sequence"/>
</dbReference>
<dbReference type="AlphaFoldDB" id="A0A229X0M3"/>
<dbReference type="EMBL" id="NIDN02000018">
    <property type="protein sequence ID" value="RLM00221.1"/>
    <property type="molecule type" value="Genomic_DNA"/>
</dbReference>
<dbReference type="Gene3D" id="3.40.630.30">
    <property type="match status" value="1"/>
</dbReference>
<name>A0A229X0M3_9EURO</name>
<evidence type="ECO:0000313" key="3">
    <source>
        <dbReference type="Proteomes" id="UP000215289"/>
    </source>
</evidence>
<dbReference type="STRING" id="1245748.A0A229X0M3"/>
<organism evidence="2 3">
    <name type="scientific">Aspergillus turcosus</name>
    <dbReference type="NCBI Taxonomy" id="1245748"/>
    <lineage>
        <taxon>Eukaryota</taxon>
        <taxon>Fungi</taxon>
        <taxon>Dikarya</taxon>
        <taxon>Ascomycota</taxon>
        <taxon>Pezizomycotina</taxon>
        <taxon>Eurotiomycetes</taxon>
        <taxon>Eurotiomycetidae</taxon>
        <taxon>Eurotiales</taxon>
        <taxon>Aspergillaceae</taxon>
        <taxon>Aspergillus</taxon>
        <taxon>Aspergillus subgen. Fumigati</taxon>
    </lineage>
</organism>
<dbReference type="PROSITE" id="PS51186">
    <property type="entry name" value="GNAT"/>
    <property type="match status" value="1"/>
</dbReference>
<sequence>MALPGSFQIVQAQTAEDFATARTLFTAYAESLGIDLTFQSFESELQNLPRQYGSPHGALLLAYGIDPKVALGCVAVRPLVNKGNKGHEAAQPQNQVRPCCEMKRLYVSPEARGMGLGQALVDAIIQRAKHLGYREMRLDTLSSMTGAQQLYRRAGFIEIQAYYETPLEGTVFLGLDLS</sequence>
<dbReference type="OrthoDB" id="41532at2759"/>
<dbReference type="CDD" id="cd04301">
    <property type="entry name" value="NAT_SF"/>
    <property type="match status" value="1"/>
</dbReference>
<dbReference type="InterPro" id="IPR052777">
    <property type="entry name" value="Acetyltransferase_Enz"/>
</dbReference>
<proteinExistence type="predicted"/>
<evidence type="ECO:0000259" key="1">
    <source>
        <dbReference type="PROSITE" id="PS51186"/>
    </source>
</evidence>
<dbReference type="InterPro" id="IPR016181">
    <property type="entry name" value="Acyl_CoA_acyltransferase"/>
</dbReference>
<dbReference type="PANTHER" id="PTHR43305">
    <property type="entry name" value="FAMILY N-ACETYLTRANSFERASE, PUTATIVE (AFU_ORTHOLOGUE AFUA_2G01380)-RELATED"/>
    <property type="match status" value="1"/>
</dbReference>
<keyword evidence="3" id="KW-1185">Reference proteome</keyword>
<dbReference type="SUPFAM" id="SSF55729">
    <property type="entry name" value="Acyl-CoA N-acyltransferases (Nat)"/>
    <property type="match status" value="1"/>
</dbReference>
<dbReference type="InterPro" id="IPR000182">
    <property type="entry name" value="GNAT_dom"/>
</dbReference>
<accession>A0A229X0M3</accession>
<dbReference type="Pfam" id="PF00583">
    <property type="entry name" value="Acetyltransf_1"/>
    <property type="match status" value="1"/>
</dbReference>
<reference evidence="2 3" key="1">
    <citation type="submission" date="2018-08" db="EMBL/GenBank/DDBJ databases">
        <title>Draft genome sequences of two Aspergillus turcosus clinical strains isolated from bronchoalveolar lavage fluid: one azole-susceptible and the other azole-resistant.</title>
        <authorList>
            <person name="Parent-Michaud M."/>
            <person name="Dufresne P.J."/>
            <person name="Fournier E."/>
            <person name="Martineau C."/>
            <person name="Moreira S."/>
            <person name="Perkins V."/>
            <person name="De Repentigny L."/>
            <person name="Dufresne S.F."/>
        </authorList>
    </citation>
    <scope>NUCLEOTIDE SEQUENCE [LARGE SCALE GENOMIC DNA]</scope>
    <source>
        <strain evidence="2">HMR AF 1038</strain>
    </source>
</reference>
<dbReference type="GO" id="GO:0016747">
    <property type="term" value="F:acyltransferase activity, transferring groups other than amino-acyl groups"/>
    <property type="evidence" value="ECO:0007669"/>
    <property type="project" value="InterPro"/>
</dbReference>